<dbReference type="AlphaFoldDB" id="A0A0G4INZ4"/>
<keyword evidence="4" id="KW-0804">Transcription</keyword>
<evidence type="ECO:0000256" key="1">
    <source>
        <dbReference type="ARBA" id="ARBA00004123"/>
    </source>
</evidence>
<evidence type="ECO:0000313" key="8">
    <source>
        <dbReference type="EMBL" id="CEO96889.1"/>
    </source>
</evidence>
<feature type="domain" description="MADS-box" evidence="7">
    <location>
        <begin position="1"/>
        <end position="49"/>
    </location>
</feature>
<comment type="subcellular location">
    <subcellularLocation>
        <location evidence="1">Nucleus</location>
    </subcellularLocation>
</comment>
<evidence type="ECO:0000256" key="5">
    <source>
        <dbReference type="ARBA" id="ARBA00023242"/>
    </source>
</evidence>
<evidence type="ECO:0000256" key="2">
    <source>
        <dbReference type="ARBA" id="ARBA00023015"/>
    </source>
</evidence>
<evidence type="ECO:0000313" key="11">
    <source>
        <dbReference type="Proteomes" id="UP000290189"/>
    </source>
</evidence>
<geneLocation type="mitochondrion" evidence="9"/>
<sequence length="173" mass="18700">MGRKRIDIERIKDDRRRNETFRKRKAGLLKKCQELGTLCDCEVALIIINGDKLTAFGNNGANDTVQRYLSFDGEIETINGDPSENGGSGASAKRNKLKKRKRVDVSAPDILGWNTNPVAMGFGPNESLMGYQGVPTGMEAYAEAQSKMGSGAFVDLSGFSSGPIFPNTMSGGM</sequence>
<dbReference type="PANTHER" id="PTHR48019">
    <property type="entry name" value="SERUM RESPONSE FACTOR HOMOLOG"/>
    <property type="match status" value="1"/>
</dbReference>
<keyword evidence="5" id="KW-0539">Nucleus</keyword>
<reference evidence="8 10" key="1">
    <citation type="submission" date="2015-02" db="EMBL/GenBank/DDBJ databases">
        <authorList>
            <person name="Chooi Y.-H."/>
        </authorList>
    </citation>
    <scope>NUCLEOTIDE SEQUENCE [LARGE SCALE GENOMIC DNA]</scope>
    <source>
        <strain evidence="8">E3</strain>
    </source>
</reference>
<dbReference type="EMBL" id="OVEO01000019">
    <property type="protein sequence ID" value="SPR01847.1"/>
    <property type="molecule type" value="Genomic_DNA"/>
</dbReference>
<evidence type="ECO:0000256" key="4">
    <source>
        <dbReference type="ARBA" id="ARBA00023163"/>
    </source>
</evidence>
<dbReference type="STRING" id="37360.A0A0G4INZ4"/>
<feature type="region of interest" description="Disordered" evidence="6">
    <location>
        <begin position="78"/>
        <end position="100"/>
    </location>
</feature>
<dbReference type="EMBL" id="CDSF01000077">
    <property type="protein sequence ID" value="CEO96889.1"/>
    <property type="molecule type" value="Genomic_DNA"/>
</dbReference>
<accession>A0A0G4INZ4</accession>
<dbReference type="SUPFAM" id="SSF55455">
    <property type="entry name" value="SRF-like"/>
    <property type="match status" value="1"/>
</dbReference>
<dbReference type="OrthoDB" id="1898716at2759"/>
<organism evidence="8 10">
    <name type="scientific">Plasmodiophora brassicae</name>
    <name type="common">Clubroot disease agent</name>
    <dbReference type="NCBI Taxonomy" id="37360"/>
    <lineage>
        <taxon>Eukaryota</taxon>
        <taxon>Sar</taxon>
        <taxon>Rhizaria</taxon>
        <taxon>Endomyxa</taxon>
        <taxon>Phytomyxea</taxon>
        <taxon>Plasmodiophorida</taxon>
        <taxon>Plasmodiophoridae</taxon>
        <taxon>Plasmodiophora</taxon>
    </lineage>
</organism>
<dbReference type="Gene3D" id="3.40.1810.10">
    <property type="entry name" value="Transcription factor, MADS-box"/>
    <property type="match status" value="1"/>
</dbReference>
<keyword evidence="9" id="KW-0496">Mitochondrion</keyword>
<reference evidence="9 11" key="2">
    <citation type="submission" date="2018-03" db="EMBL/GenBank/DDBJ databases">
        <authorList>
            <person name="Fogelqvist J."/>
        </authorList>
    </citation>
    <scope>NUCLEOTIDE SEQUENCE [LARGE SCALE GENOMIC DNA]</scope>
</reference>
<dbReference type="PRINTS" id="PR00404">
    <property type="entry name" value="MADSDOMAIN"/>
</dbReference>
<keyword evidence="10" id="KW-1185">Reference proteome</keyword>
<protein>
    <recommendedName>
        <fullName evidence="7">MADS-box domain-containing protein</fullName>
    </recommendedName>
</protein>
<proteinExistence type="predicted"/>
<gene>
    <name evidence="8" type="ORF">PBRA_005493</name>
    <name evidence="9" type="ORF">PLBR_LOCUS9062</name>
</gene>
<dbReference type="GO" id="GO:0005634">
    <property type="term" value="C:nucleus"/>
    <property type="evidence" value="ECO:0007669"/>
    <property type="project" value="UniProtKB-SubCell"/>
</dbReference>
<dbReference type="GO" id="GO:0046983">
    <property type="term" value="F:protein dimerization activity"/>
    <property type="evidence" value="ECO:0007669"/>
    <property type="project" value="InterPro"/>
</dbReference>
<evidence type="ECO:0000313" key="9">
    <source>
        <dbReference type="EMBL" id="SPR01847.1"/>
    </source>
</evidence>
<dbReference type="InterPro" id="IPR002100">
    <property type="entry name" value="TF_MADSbox"/>
</dbReference>
<dbReference type="Proteomes" id="UP000290189">
    <property type="component" value="Unassembled WGS sequence"/>
</dbReference>
<keyword evidence="2" id="KW-0805">Transcription regulation</keyword>
<evidence type="ECO:0000256" key="3">
    <source>
        <dbReference type="ARBA" id="ARBA00023125"/>
    </source>
</evidence>
<name>A0A0G4INZ4_PLABS</name>
<evidence type="ECO:0000256" key="6">
    <source>
        <dbReference type="SAM" id="MobiDB-lite"/>
    </source>
</evidence>
<evidence type="ECO:0000259" key="7">
    <source>
        <dbReference type="PROSITE" id="PS50066"/>
    </source>
</evidence>
<dbReference type="InterPro" id="IPR050142">
    <property type="entry name" value="MADS-box/MEF2_TF"/>
</dbReference>
<dbReference type="PROSITE" id="PS50066">
    <property type="entry name" value="MADS_BOX_2"/>
    <property type="match status" value="1"/>
</dbReference>
<dbReference type="InterPro" id="IPR036879">
    <property type="entry name" value="TF_MADSbox_sf"/>
</dbReference>
<dbReference type="Proteomes" id="UP000039324">
    <property type="component" value="Unassembled WGS sequence"/>
</dbReference>
<dbReference type="SMART" id="SM00432">
    <property type="entry name" value="MADS"/>
    <property type="match status" value="1"/>
</dbReference>
<evidence type="ECO:0000313" key="10">
    <source>
        <dbReference type="Proteomes" id="UP000039324"/>
    </source>
</evidence>
<dbReference type="Pfam" id="PF00319">
    <property type="entry name" value="SRF-TF"/>
    <property type="match status" value="1"/>
</dbReference>
<keyword evidence="3" id="KW-0238">DNA-binding</keyword>
<dbReference type="GO" id="GO:0003677">
    <property type="term" value="F:DNA binding"/>
    <property type="evidence" value="ECO:0007669"/>
    <property type="project" value="UniProtKB-KW"/>
</dbReference>